<feature type="transmembrane region" description="Helical" evidence="1">
    <location>
        <begin position="147"/>
        <end position="166"/>
    </location>
</feature>
<dbReference type="EMBL" id="JBHRYF010000008">
    <property type="protein sequence ID" value="MFC3660793.1"/>
    <property type="molecule type" value="Genomic_DNA"/>
</dbReference>
<keyword evidence="1" id="KW-1133">Transmembrane helix</keyword>
<feature type="transmembrane region" description="Helical" evidence="1">
    <location>
        <begin position="259"/>
        <end position="278"/>
    </location>
</feature>
<keyword evidence="3" id="KW-0808">Transferase</keyword>
<keyword evidence="1" id="KW-0472">Membrane</keyword>
<feature type="transmembrane region" description="Helical" evidence="1">
    <location>
        <begin position="52"/>
        <end position="70"/>
    </location>
</feature>
<reference evidence="4" key="1">
    <citation type="journal article" date="2019" name="Int. J. Syst. Evol. Microbiol.">
        <title>The Global Catalogue of Microorganisms (GCM) 10K type strain sequencing project: providing services to taxonomists for standard genome sequencing and annotation.</title>
        <authorList>
            <consortium name="The Broad Institute Genomics Platform"/>
            <consortium name="The Broad Institute Genome Sequencing Center for Infectious Disease"/>
            <person name="Wu L."/>
            <person name="Ma J."/>
        </authorList>
    </citation>
    <scope>NUCLEOTIDE SEQUENCE [LARGE SCALE GENOMIC DNA]</scope>
    <source>
        <strain evidence="4">KCTC 42211</strain>
    </source>
</reference>
<feature type="transmembrane region" description="Helical" evidence="1">
    <location>
        <begin position="230"/>
        <end position="247"/>
    </location>
</feature>
<name>A0ABV7UW56_9GAMM</name>
<dbReference type="RefSeq" id="WP_386711072.1">
    <property type="nucleotide sequence ID" value="NZ_JBHRYF010000008.1"/>
</dbReference>
<protein>
    <submittedName>
        <fullName evidence="3">Acyltransferase family protein</fullName>
    </submittedName>
</protein>
<keyword evidence="1" id="KW-0812">Transmembrane</keyword>
<dbReference type="GO" id="GO:0016746">
    <property type="term" value="F:acyltransferase activity"/>
    <property type="evidence" value="ECO:0007669"/>
    <property type="project" value="UniProtKB-KW"/>
</dbReference>
<evidence type="ECO:0000256" key="1">
    <source>
        <dbReference type="SAM" id="Phobius"/>
    </source>
</evidence>
<dbReference type="InterPro" id="IPR012429">
    <property type="entry name" value="HGSNAT_cat"/>
</dbReference>
<feature type="domain" description="Heparan-alpha-glucosaminide N-acetyltransferase catalytic" evidence="2">
    <location>
        <begin position="8"/>
        <end position="229"/>
    </location>
</feature>
<dbReference type="PANTHER" id="PTHR31061:SF24">
    <property type="entry name" value="LD22376P"/>
    <property type="match status" value="1"/>
</dbReference>
<dbReference type="Proteomes" id="UP001595724">
    <property type="component" value="Unassembled WGS sequence"/>
</dbReference>
<dbReference type="PANTHER" id="PTHR31061">
    <property type="entry name" value="LD22376P"/>
    <property type="match status" value="1"/>
</dbReference>
<sequence>MSVTYTRRFASVDALRGLTVAAMLLVNTPGDWDHVYAPLLHSQWHGCTPTDLVFPFFLFIVGVSIALGIVSRVQFGVDRDPLRPASLQRALLWRAARIIGLGLLLHVAAWWLLDREDFRPWGVLQRIGLCFAVAGLLALHIRARTQWLCIGALLLGYWGLLAWTGGVDPWTNFASRVDTAMLGPHAYLFDSATGRGHDPEGLLSTLPAIATTLLGLRAGDWLRRGDARRICAAGVVALLLGALWAQAFPINKNLWTSSYVLWSGGWALLALAAAHVLVDLRGWPALGRAFGSNAIVAYAGSALMVYGLIALGWWEPVYRVGFAAWMTPRFGPTLPSLAFALAFVGLWWVVVRWMDRRGWHPKI</sequence>
<evidence type="ECO:0000313" key="3">
    <source>
        <dbReference type="EMBL" id="MFC3660793.1"/>
    </source>
</evidence>
<accession>A0ABV7UW56</accession>
<feature type="transmembrane region" description="Helical" evidence="1">
    <location>
        <begin position="91"/>
        <end position="111"/>
    </location>
</feature>
<feature type="transmembrane region" description="Helical" evidence="1">
    <location>
        <begin position="334"/>
        <end position="354"/>
    </location>
</feature>
<organism evidence="3 4">
    <name type="scientific">Luteimonas notoginsengisoli</name>
    <dbReference type="NCBI Taxonomy" id="1578200"/>
    <lineage>
        <taxon>Bacteria</taxon>
        <taxon>Pseudomonadati</taxon>
        <taxon>Pseudomonadota</taxon>
        <taxon>Gammaproteobacteria</taxon>
        <taxon>Lysobacterales</taxon>
        <taxon>Lysobacteraceae</taxon>
        <taxon>Luteimonas</taxon>
    </lineage>
</organism>
<proteinExistence type="predicted"/>
<evidence type="ECO:0000313" key="4">
    <source>
        <dbReference type="Proteomes" id="UP001595724"/>
    </source>
</evidence>
<gene>
    <name evidence="3" type="ORF">ACFOM9_12005</name>
</gene>
<feature type="transmembrane region" description="Helical" evidence="1">
    <location>
        <begin position="201"/>
        <end position="218"/>
    </location>
</feature>
<evidence type="ECO:0000259" key="2">
    <source>
        <dbReference type="Pfam" id="PF07786"/>
    </source>
</evidence>
<comment type="caution">
    <text evidence="3">The sequence shown here is derived from an EMBL/GenBank/DDBJ whole genome shotgun (WGS) entry which is preliminary data.</text>
</comment>
<keyword evidence="3" id="KW-0012">Acyltransferase</keyword>
<feature type="transmembrane region" description="Helical" evidence="1">
    <location>
        <begin position="290"/>
        <end position="314"/>
    </location>
</feature>
<dbReference type="Pfam" id="PF07786">
    <property type="entry name" value="HGSNAT_cat"/>
    <property type="match status" value="1"/>
</dbReference>
<keyword evidence="4" id="KW-1185">Reference proteome</keyword>
<feature type="transmembrane region" description="Helical" evidence="1">
    <location>
        <begin position="123"/>
        <end position="140"/>
    </location>
</feature>